<keyword evidence="5" id="KW-1185">Reference proteome</keyword>
<dbReference type="PRINTS" id="PR01415">
    <property type="entry name" value="ANKYRIN"/>
</dbReference>
<dbReference type="InterPro" id="IPR002110">
    <property type="entry name" value="Ankyrin_rpt"/>
</dbReference>
<dbReference type="PROSITE" id="PS50088">
    <property type="entry name" value="ANK_REPEAT"/>
    <property type="match status" value="4"/>
</dbReference>
<dbReference type="Proteomes" id="UP000050794">
    <property type="component" value="Unassembled WGS sequence"/>
</dbReference>
<evidence type="ECO:0000313" key="6">
    <source>
        <dbReference type="WBParaSite" id="TCNE_0000905501-mRNA-1"/>
    </source>
</evidence>
<dbReference type="AlphaFoldDB" id="A0A183UKN5"/>
<evidence type="ECO:0000256" key="2">
    <source>
        <dbReference type="ARBA" id="ARBA00023043"/>
    </source>
</evidence>
<dbReference type="PROSITE" id="PS50297">
    <property type="entry name" value="ANK_REP_REGION"/>
    <property type="match status" value="3"/>
</dbReference>
<accession>A0A183UKN5</accession>
<protein>
    <submittedName>
        <fullName evidence="6">ANK_REP_REGION domain-containing protein</fullName>
    </submittedName>
</protein>
<evidence type="ECO:0000256" key="1">
    <source>
        <dbReference type="ARBA" id="ARBA00022737"/>
    </source>
</evidence>
<gene>
    <name evidence="4" type="ORF">TCNE_LOCUS9055</name>
</gene>
<sequence length="230" mass="25034">MGNTIMARTLLESRVVWVDEEDSKGRTALHYAVQHNNAELTSLLLANGANVDAVDYAGSSAAHFACKHGIIDAVNLLAYYKADLCAVDKSGKTPFDLACEHGRAKMVDRMLESGIPLRSLQMIGDSHYASALHLAARNGHVQICSRLIQHGWQINMLTSQGSALHEAAAYGRVEVVRFLLHAGIDATALNSFEQTAADVSKKAAARNPITSKEIRFLLRALMETVEITYS</sequence>
<dbReference type="EMBL" id="UYWY01020064">
    <property type="protein sequence ID" value="VDM40376.1"/>
    <property type="molecule type" value="Genomic_DNA"/>
</dbReference>
<name>A0A183UKN5_TOXCA</name>
<feature type="repeat" description="ANK" evidence="3">
    <location>
        <begin position="90"/>
        <end position="122"/>
    </location>
</feature>
<dbReference type="Gene3D" id="1.25.40.20">
    <property type="entry name" value="Ankyrin repeat-containing domain"/>
    <property type="match status" value="2"/>
</dbReference>
<keyword evidence="1" id="KW-0677">Repeat</keyword>
<reference evidence="4 5" key="2">
    <citation type="submission" date="2018-11" db="EMBL/GenBank/DDBJ databases">
        <authorList>
            <consortium name="Pathogen Informatics"/>
        </authorList>
    </citation>
    <scope>NUCLEOTIDE SEQUENCE [LARGE SCALE GENOMIC DNA]</scope>
</reference>
<dbReference type="SMART" id="SM00248">
    <property type="entry name" value="ANK"/>
    <property type="match status" value="5"/>
</dbReference>
<evidence type="ECO:0000313" key="5">
    <source>
        <dbReference type="Proteomes" id="UP000050794"/>
    </source>
</evidence>
<dbReference type="Pfam" id="PF00023">
    <property type="entry name" value="Ank"/>
    <property type="match status" value="1"/>
</dbReference>
<evidence type="ECO:0000313" key="4">
    <source>
        <dbReference type="EMBL" id="VDM40376.1"/>
    </source>
</evidence>
<dbReference type="SUPFAM" id="SSF48403">
    <property type="entry name" value="Ankyrin repeat"/>
    <property type="match status" value="1"/>
</dbReference>
<evidence type="ECO:0000256" key="3">
    <source>
        <dbReference type="PROSITE-ProRule" id="PRU00023"/>
    </source>
</evidence>
<reference evidence="6" key="1">
    <citation type="submission" date="2016-06" db="UniProtKB">
        <authorList>
            <consortium name="WormBaseParasite"/>
        </authorList>
    </citation>
    <scope>IDENTIFICATION</scope>
</reference>
<feature type="repeat" description="ANK" evidence="3">
    <location>
        <begin position="24"/>
        <end position="56"/>
    </location>
</feature>
<keyword evidence="2 3" id="KW-0040">ANK repeat</keyword>
<dbReference type="Pfam" id="PF12796">
    <property type="entry name" value="Ank_2"/>
    <property type="match status" value="2"/>
</dbReference>
<proteinExistence type="predicted"/>
<dbReference type="PANTHER" id="PTHR24174">
    <property type="entry name" value="ANKYRIN REPEAT AND STERILE ALPHA MOTIF DOMAIN-CONTAINING PROTEIN 1"/>
    <property type="match status" value="1"/>
</dbReference>
<dbReference type="InterPro" id="IPR036770">
    <property type="entry name" value="Ankyrin_rpt-contain_sf"/>
</dbReference>
<dbReference type="PANTHER" id="PTHR24174:SF16">
    <property type="entry name" value="CASKIN-2"/>
    <property type="match status" value="1"/>
</dbReference>
<dbReference type="WBParaSite" id="TCNE_0000905501-mRNA-1">
    <property type="protein sequence ID" value="TCNE_0000905501-mRNA-1"/>
    <property type="gene ID" value="TCNE_0000905501"/>
</dbReference>
<dbReference type="InterPro" id="IPR033635">
    <property type="entry name" value="ANKS1/Caskin"/>
</dbReference>
<feature type="repeat" description="ANK" evidence="3">
    <location>
        <begin position="159"/>
        <end position="191"/>
    </location>
</feature>
<organism evidence="5 6">
    <name type="scientific">Toxocara canis</name>
    <name type="common">Canine roundworm</name>
    <dbReference type="NCBI Taxonomy" id="6265"/>
    <lineage>
        <taxon>Eukaryota</taxon>
        <taxon>Metazoa</taxon>
        <taxon>Ecdysozoa</taxon>
        <taxon>Nematoda</taxon>
        <taxon>Chromadorea</taxon>
        <taxon>Rhabditida</taxon>
        <taxon>Spirurina</taxon>
        <taxon>Ascaridomorpha</taxon>
        <taxon>Ascaridoidea</taxon>
        <taxon>Toxocaridae</taxon>
        <taxon>Toxocara</taxon>
    </lineage>
</organism>
<feature type="repeat" description="ANK" evidence="3">
    <location>
        <begin position="127"/>
        <end position="159"/>
    </location>
</feature>